<evidence type="ECO:0000313" key="3">
    <source>
        <dbReference type="Proteomes" id="UP000003963"/>
    </source>
</evidence>
<proteinExistence type="predicted"/>
<gene>
    <name evidence="2" type="ORF">SSOG_05580</name>
</gene>
<name>D9WNK9_9ACTN</name>
<dbReference type="AlphaFoldDB" id="D9WNK9"/>
<keyword evidence="3" id="KW-1185">Reference proteome</keyword>
<evidence type="ECO:0000313" key="2">
    <source>
        <dbReference type="EMBL" id="EFL25866.1"/>
    </source>
</evidence>
<evidence type="ECO:0000256" key="1">
    <source>
        <dbReference type="SAM" id="MobiDB-lite"/>
    </source>
</evidence>
<dbReference type="EMBL" id="GG657754">
    <property type="protein sequence ID" value="EFL25866.1"/>
    <property type="molecule type" value="Genomic_DNA"/>
</dbReference>
<organism evidence="2 3">
    <name type="scientific">Streptomyces himastatinicus ATCC 53653</name>
    <dbReference type="NCBI Taxonomy" id="457427"/>
    <lineage>
        <taxon>Bacteria</taxon>
        <taxon>Bacillati</taxon>
        <taxon>Actinomycetota</taxon>
        <taxon>Actinomycetes</taxon>
        <taxon>Kitasatosporales</taxon>
        <taxon>Streptomycetaceae</taxon>
        <taxon>Streptomyces</taxon>
        <taxon>Streptomyces violaceusniger group</taxon>
    </lineage>
</organism>
<reference evidence="2 3" key="1">
    <citation type="submission" date="2009-02" db="EMBL/GenBank/DDBJ databases">
        <title>Annotation of Streptomyces hygroscopicus strain ATCC 53653.</title>
        <authorList>
            <consortium name="The Broad Institute Genome Sequencing Platform"/>
            <consortium name="Broad Institute Microbial Sequencing Center"/>
            <person name="Fischbach M."/>
            <person name="Godfrey P."/>
            <person name="Ward D."/>
            <person name="Young S."/>
            <person name="Zeng Q."/>
            <person name="Koehrsen M."/>
            <person name="Alvarado L."/>
            <person name="Berlin A.M."/>
            <person name="Bochicchio J."/>
            <person name="Borenstein D."/>
            <person name="Chapman S.B."/>
            <person name="Chen Z."/>
            <person name="Engels R."/>
            <person name="Freedman E."/>
            <person name="Gellesch M."/>
            <person name="Goldberg J."/>
            <person name="Griggs A."/>
            <person name="Gujja S."/>
            <person name="Heilman E.R."/>
            <person name="Heiman D.I."/>
            <person name="Hepburn T.A."/>
            <person name="Howarth C."/>
            <person name="Jen D."/>
            <person name="Larson L."/>
            <person name="Lewis B."/>
            <person name="Mehta T."/>
            <person name="Park D."/>
            <person name="Pearson M."/>
            <person name="Richards J."/>
            <person name="Roberts A."/>
            <person name="Saif S."/>
            <person name="Shea T.D."/>
            <person name="Shenoy N."/>
            <person name="Sisk P."/>
            <person name="Stolte C."/>
            <person name="Sykes S.N."/>
            <person name="Thomson T."/>
            <person name="Walk T."/>
            <person name="White J."/>
            <person name="Yandava C."/>
            <person name="Straight P."/>
            <person name="Clardy J."/>
            <person name="Hung D."/>
            <person name="Kolter R."/>
            <person name="Mekalanos J."/>
            <person name="Walker S."/>
            <person name="Walsh C.T."/>
            <person name="Wieland-Brown L.C."/>
            <person name="Haas B."/>
            <person name="Nusbaum C."/>
            <person name="Birren B."/>
        </authorList>
    </citation>
    <scope>NUCLEOTIDE SEQUENCE [LARGE SCALE GENOMIC DNA]</scope>
    <source>
        <strain evidence="2 3">ATCC 53653</strain>
    </source>
</reference>
<dbReference type="Proteomes" id="UP000003963">
    <property type="component" value="Unassembled WGS sequence"/>
</dbReference>
<sequence length="67" mass="6883">MMTEASIPPQPAADGGVPAAPDPDPDPNALDALDDLHDLDDLVIEDLTGASWPAVAPRICICTFGGE</sequence>
<accession>D9WNK9</accession>
<protein>
    <submittedName>
        <fullName evidence="2">Uncharacterized protein</fullName>
    </submittedName>
</protein>
<dbReference type="STRING" id="457427.SSOG_05580"/>
<feature type="region of interest" description="Disordered" evidence="1">
    <location>
        <begin position="1"/>
        <end position="31"/>
    </location>
</feature>
<dbReference type="HOGENOM" id="CLU_2810599_0_0_11"/>